<evidence type="ECO:0000313" key="12">
    <source>
        <dbReference type="EnsemblFungi" id="PTTG_08505-t43_1-p1"/>
    </source>
</evidence>
<keyword evidence="4 8" id="KW-0378">Hydrolase</keyword>
<dbReference type="GO" id="GO:0005829">
    <property type="term" value="C:cytosol"/>
    <property type="evidence" value="ECO:0007669"/>
    <property type="project" value="TreeGrafter"/>
</dbReference>
<evidence type="ECO:0000256" key="9">
    <source>
        <dbReference type="RuleBase" id="RU362103"/>
    </source>
</evidence>
<dbReference type="InterPro" id="IPR016035">
    <property type="entry name" value="Acyl_Trfase/lysoPLipase"/>
</dbReference>
<feature type="signal peptide" evidence="9">
    <location>
        <begin position="1"/>
        <end position="20"/>
    </location>
</feature>
<reference evidence="12" key="4">
    <citation type="submission" date="2025-05" db="UniProtKB">
        <authorList>
            <consortium name="EnsemblFungi"/>
        </authorList>
    </citation>
    <scope>IDENTIFICATION</scope>
    <source>
        <strain evidence="12">isolate 1-1 / race 1 (BBBD)</strain>
    </source>
</reference>
<keyword evidence="3 9" id="KW-0732">Signal</keyword>
<dbReference type="OrthoDB" id="4084751at2759"/>
<keyword evidence="13" id="KW-1185">Reference proteome</keyword>
<evidence type="ECO:0000256" key="5">
    <source>
        <dbReference type="ARBA" id="ARBA00022963"/>
    </source>
</evidence>
<evidence type="ECO:0000256" key="7">
    <source>
        <dbReference type="ARBA" id="ARBA00023180"/>
    </source>
</evidence>
<dbReference type="SMART" id="SM00022">
    <property type="entry name" value="PLAc"/>
    <property type="match status" value="1"/>
</dbReference>
<evidence type="ECO:0000256" key="3">
    <source>
        <dbReference type="ARBA" id="ARBA00022729"/>
    </source>
</evidence>
<evidence type="ECO:0000313" key="11">
    <source>
        <dbReference type="EMBL" id="OAV96695.1"/>
    </source>
</evidence>
<dbReference type="PROSITE" id="PS51210">
    <property type="entry name" value="PLA2C"/>
    <property type="match status" value="1"/>
</dbReference>
<reference evidence="12 13" key="3">
    <citation type="journal article" date="2017" name="G3 (Bethesda)">
        <title>Comparative analysis highlights variable genome content of wheat rusts and divergence of the mating loci.</title>
        <authorList>
            <person name="Cuomo C.A."/>
            <person name="Bakkeren G."/>
            <person name="Khalil H.B."/>
            <person name="Panwar V."/>
            <person name="Joly D."/>
            <person name="Linning R."/>
            <person name="Sakthikumar S."/>
            <person name="Song X."/>
            <person name="Adiconis X."/>
            <person name="Fan L."/>
            <person name="Goldberg J.M."/>
            <person name="Levin J.Z."/>
            <person name="Young S."/>
            <person name="Zeng Q."/>
            <person name="Anikster Y."/>
            <person name="Bruce M."/>
            <person name="Wang M."/>
            <person name="Yin C."/>
            <person name="McCallum B."/>
            <person name="Szabo L.J."/>
            <person name="Hulbert S."/>
            <person name="Chen X."/>
            <person name="Fellers J.P."/>
        </authorList>
    </citation>
    <scope>NUCLEOTIDE SEQUENCE</scope>
    <source>
        <strain evidence="13">Isolate 1-1 / race 1 (BBBD)</strain>
        <strain evidence="12">isolate 1-1 / race 1 (BBBD)</strain>
    </source>
</reference>
<dbReference type="SUPFAM" id="SSF52151">
    <property type="entry name" value="FabD/lysophospholipase-like"/>
    <property type="match status" value="1"/>
</dbReference>
<reference evidence="11" key="1">
    <citation type="submission" date="2009-11" db="EMBL/GenBank/DDBJ databases">
        <authorList>
            <consortium name="The Broad Institute Genome Sequencing Platform"/>
            <person name="Ward D."/>
            <person name="Feldgarden M."/>
            <person name="Earl A."/>
            <person name="Young S.K."/>
            <person name="Zeng Q."/>
            <person name="Koehrsen M."/>
            <person name="Alvarado L."/>
            <person name="Berlin A."/>
            <person name="Bochicchio J."/>
            <person name="Borenstein D."/>
            <person name="Chapman S.B."/>
            <person name="Chen Z."/>
            <person name="Engels R."/>
            <person name="Freedman E."/>
            <person name="Gellesch M."/>
            <person name="Goldberg J."/>
            <person name="Griggs A."/>
            <person name="Gujja S."/>
            <person name="Heilman E."/>
            <person name="Heiman D."/>
            <person name="Hepburn T."/>
            <person name="Howarth C."/>
            <person name="Jen D."/>
            <person name="Larson L."/>
            <person name="Lewis B."/>
            <person name="Mehta T."/>
            <person name="Park D."/>
            <person name="Pearson M."/>
            <person name="Roberts A."/>
            <person name="Saif S."/>
            <person name="Shea T."/>
            <person name="Shenoy N."/>
            <person name="Sisk P."/>
            <person name="Stolte C."/>
            <person name="Sykes S."/>
            <person name="Thomson T."/>
            <person name="Walk T."/>
            <person name="White J."/>
            <person name="Yandava C."/>
            <person name="Izard J."/>
            <person name="Baranova O.V."/>
            <person name="Blanton J.M."/>
            <person name="Tanner A.C."/>
            <person name="Dewhirst F.E."/>
            <person name="Haas B."/>
            <person name="Nusbaum C."/>
            <person name="Birren B."/>
        </authorList>
    </citation>
    <scope>NUCLEOTIDE SEQUENCE [LARGE SCALE GENOMIC DNA]</scope>
    <source>
        <strain evidence="11">1-1 BBBD Race 1</strain>
    </source>
</reference>
<dbReference type="STRING" id="630390.A0A180GV82"/>
<dbReference type="FunFam" id="3.40.1090.10:FF:000030">
    <property type="entry name" value="Lysophospholipase"/>
    <property type="match status" value="1"/>
</dbReference>
<evidence type="ECO:0000259" key="10">
    <source>
        <dbReference type="PROSITE" id="PS51210"/>
    </source>
</evidence>
<feature type="chain" id="PRO_5007950413" description="Lysophospholipase" evidence="9">
    <location>
        <begin position="21"/>
        <end position="593"/>
    </location>
</feature>
<evidence type="ECO:0000256" key="2">
    <source>
        <dbReference type="ARBA" id="ARBA00013274"/>
    </source>
</evidence>
<dbReference type="GO" id="GO:0004623">
    <property type="term" value="F:phospholipase A2 activity"/>
    <property type="evidence" value="ECO:0007669"/>
    <property type="project" value="TreeGrafter"/>
</dbReference>
<dbReference type="VEuPathDB" id="FungiDB:PTTG_08505"/>
<dbReference type="GO" id="GO:0004622">
    <property type="term" value="F:phosphatidylcholine lysophospholipase activity"/>
    <property type="evidence" value="ECO:0007669"/>
    <property type="project" value="UniProtKB-EC"/>
</dbReference>
<organism evidence="11">
    <name type="scientific">Puccinia triticina (isolate 1-1 / race 1 (BBBD))</name>
    <name type="common">Brown leaf rust fungus</name>
    <dbReference type="NCBI Taxonomy" id="630390"/>
    <lineage>
        <taxon>Eukaryota</taxon>
        <taxon>Fungi</taxon>
        <taxon>Dikarya</taxon>
        <taxon>Basidiomycota</taxon>
        <taxon>Pucciniomycotina</taxon>
        <taxon>Pucciniomycetes</taxon>
        <taxon>Pucciniales</taxon>
        <taxon>Pucciniaceae</taxon>
        <taxon>Puccinia</taxon>
    </lineage>
</organism>
<reference evidence="11" key="2">
    <citation type="submission" date="2016-05" db="EMBL/GenBank/DDBJ databases">
        <title>Comparative analysis highlights variable genome content of wheat rusts and divergence of the mating loci.</title>
        <authorList>
            <person name="Cuomo C.A."/>
            <person name="Bakkeren G."/>
            <person name="Szabo L."/>
            <person name="Khalil H."/>
            <person name="Joly D."/>
            <person name="Goldberg J."/>
            <person name="Young S."/>
            <person name="Zeng Q."/>
            <person name="Fellers J."/>
        </authorList>
    </citation>
    <scope>NUCLEOTIDE SEQUENCE [LARGE SCALE GENOMIC DNA]</scope>
    <source>
        <strain evidence="11">1-1 BBBD Race 1</strain>
    </source>
</reference>
<gene>
    <name evidence="11" type="ORF">PTTG_08505</name>
</gene>
<proteinExistence type="inferred from homology"/>
<dbReference type="EC" id="3.1.1.5" evidence="2 9"/>
<keyword evidence="7" id="KW-0325">Glycoprotein</keyword>
<evidence type="ECO:0000256" key="6">
    <source>
        <dbReference type="ARBA" id="ARBA00023098"/>
    </source>
</evidence>
<comment type="catalytic activity">
    <reaction evidence="9">
        <text>a 1-acyl-sn-glycero-3-phosphocholine + H2O = sn-glycerol 3-phosphocholine + a fatty acid + H(+)</text>
        <dbReference type="Rhea" id="RHEA:15177"/>
        <dbReference type="ChEBI" id="CHEBI:15377"/>
        <dbReference type="ChEBI" id="CHEBI:15378"/>
        <dbReference type="ChEBI" id="CHEBI:16870"/>
        <dbReference type="ChEBI" id="CHEBI:28868"/>
        <dbReference type="ChEBI" id="CHEBI:58168"/>
        <dbReference type="EC" id="3.1.1.5"/>
    </reaction>
</comment>
<name>A0A180GV82_PUCT1</name>
<dbReference type="EMBL" id="ADAS02000018">
    <property type="protein sequence ID" value="OAV96695.1"/>
    <property type="molecule type" value="Genomic_DNA"/>
</dbReference>
<keyword evidence="6 8" id="KW-0443">Lipid metabolism</keyword>
<dbReference type="EnsemblFungi" id="PTTG_08505-t43_1">
    <property type="protein sequence ID" value="PTTG_08505-t43_1-p1"/>
    <property type="gene ID" value="PTTG_08505"/>
</dbReference>
<feature type="domain" description="PLA2c" evidence="10">
    <location>
        <begin position="45"/>
        <end position="593"/>
    </location>
</feature>
<evidence type="ECO:0000256" key="1">
    <source>
        <dbReference type="ARBA" id="ARBA00008780"/>
    </source>
</evidence>
<evidence type="ECO:0000313" key="13">
    <source>
        <dbReference type="Proteomes" id="UP000005240"/>
    </source>
</evidence>
<dbReference type="PANTHER" id="PTHR10728">
    <property type="entry name" value="CYTOSOLIC PHOSPHOLIPASE A2"/>
    <property type="match status" value="1"/>
</dbReference>
<dbReference type="PANTHER" id="PTHR10728:SF33">
    <property type="entry name" value="LYSOPHOSPHOLIPASE 1-RELATED"/>
    <property type="match status" value="1"/>
</dbReference>
<dbReference type="InterPro" id="IPR002642">
    <property type="entry name" value="LysoPLipase_cat_dom"/>
</dbReference>
<sequence length="593" mass="65540">MASRFYILVGLVVCLNCISGRPNIWRRDPALSQSPSGNYAPIYTQCPQDPFVRAPNKNQNDQTKLGKGESAYIREKAAQSIPLWQTYLENVNLEDFDVEDFLKSAKQSGGVAAETLPNIGLSLSGGGMRALCFSGSILDSFDARNPKANEAKVGGILQLANYAVGVSGASWLLGSWATSNFPQISSLVPKWRLSDDNALWDWNIAKDYWSHYKTVNQKHKAGFPVSIVDVWGRILSRHFIDEPDKKDSQKGKQVLWSSIRETSHYKQREAPFVMAVTTSRPNKGMPFTPESPTYEFSAEEFGIFHPSLNASIPIEHLGSTHTASVPDPQGCVAGFDNAGFVMGMSSNIFSRGDSPKGEKRAKYLTAVRTFINDINFEGKIPNSFKGLGKPSDYGMGGYQDTDRDLILMADSGLIHENVPLFPLIQPERKLDVIMALDASADGSDEDVPSMYTYPNGTHMYSIYTKTQLPSYKGYHMPNIPNSHDGTFAQLGYNKRPTFFGCEDLKGPLIIYMPNYYATGKTNTVTTKISYTPEEIDAFFSNGFALATQSVGPTQNKDWPMCLACALVDRQVLRNSATRTSQCQACFKTYCAAP</sequence>
<dbReference type="Pfam" id="PF01735">
    <property type="entry name" value="PLA2_B"/>
    <property type="match status" value="1"/>
</dbReference>
<evidence type="ECO:0000256" key="8">
    <source>
        <dbReference type="PROSITE-ProRule" id="PRU00555"/>
    </source>
</evidence>
<dbReference type="Proteomes" id="UP000005240">
    <property type="component" value="Unassembled WGS sequence"/>
</dbReference>
<keyword evidence="5 8" id="KW-0442">Lipid degradation</keyword>
<dbReference type="AlphaFoldDB" id="A0A180GV82"/>
<accession>A0A180GV82</accession>
<comment type="similarity">
    <text evidence="1 9">Belongs to the lysophospholipase family.</text>
</comment>
<dbReference type="GO" id="GO:0046475">
    <property type="term" value="P:glycerophospholipid catabolic process"/>
    <property type="evidence" value="ECO:0007669"/>
    <property type="project" value="TreeGrafter"/>
</dbReference>
<dbReference type="Gene3D" id="3.40.1090.10">
    <property type="entry name" value="Cytosolic phospholipase A2 catalytic domain"/>
    <property type="match status" value="1"/>
</dbReference>
<evidence type="ECO:0000256" key="4">
    <source>
        <dbReference type="ARBA" id="ARBA00022801"/>
    </source>
</evidence>
<protein>
    <recommendedName>
        <fullName evidence="2 9">Lysophospholipase</fullName>
        <ecNumber evidence="2 9">3.1.1.5</ecNumber>
    </recommendedName>
</protein>